<accession>A0A087TMI0</accession>
<reference evidence="1 2" key="1">
    <citation type="submission" date="2013-11" db="EMBL/GenBank/DDBJ databases">
        <title>Genome sequencing of Stegodyphus mimosarum.</title>
        <authorList>
            <person name="Bechsgaard J."/>
        </authorList>
    </citation>
    <scope>NUCLEOTIDE SEQUENCE [LARGE SCALE GENOMIC DNA]</scope>
</reference>
<dbReference type="EMBL" id="KK115903">
    <property type="protein sequence ID" value="KFM66319.1"/>
    <property type="molecule type" value="Genomic_DNA"/>
</dbReference>
<dbReference type="STRING" id="407821.A0A087TMI0"/>
<sequence length="130" mass="15051">MLVLKRALLQRHRSSSGLDGVNCEILKHLSHKSLTALLTLYNRVWKERNFPSAWRRAVVVPIAKPGKDPKNSLNYQPIAVTSFMCKLFEKMVNSRLVYFLESNNIISPYQSSFRKRRTTLDNMLLLETSI</sequence>
<feature type="non-terminal residue" evidence="1">
    <location>
        <position position="130"/>
    </location>
</feature>
<organism evidence="1 2">
    <name type="scientific">Stegodyphus mimosarum</name>
    <name type="common">African social velvet spider</name>
    <dbReference type="NCBI Taxonomy" id="407821"/>
    <lineage>
        <taxon>Eukaryota</taxon>
        <taxon>Metazoa</taxon>
        <taxon>Ecdysozoa</taxon>
        <taxon>Arthropoda</taxon>
        <taxon>Chelicerata</taxon>
        <taxon>Arachnida</taxon>
        <taxon>Araneae</taxon>
        <taxon>Araneomorphae</taxon>
        <taxon>Entelegynae</taxon>
        <taxon>Eresoidea</taxon>
        <taxon>Eresidae</taxon>
        <taxon>Stegodyphus</taxon>
    </lineage>
</organism>
<dbReference type="PANTHER" id="PTHR19446">
    <property type="entry name" value="REVERSE TRANSCRIPTASES"/>
    <property type="match status" value="1"/>
</dbReference>
<dbReference type="Proteomes" id="UP000054359">
    <property type="component" value="Unassembled WGS sequence"/>
</dbReference>
<keyword evidence="1" id="KW-0695">RNA-directed DNA polymerase</keyword>
<proteinExistence type="predicted"/>
<name>A0A087TMI0_STEMI</name>
<dbReference type="OrthoDB" id="6429725at2759"/>
<keyword evidence="1" id="KW-0808">Transferase</keyword>
<evidence type="ECO:0000313" key="2">
    <source>
        <dbReference type="Proteomes" id="UP000054359"/>
    </source>
</evidence>
<gene>
    <name evidence="1" type="ORF">X975_22834</name>
</gene>
<evidence type="ECO:0000313" key="1">
    <source>
        <dbReference type="EMBL" id="KFM66319.1"/>
    </source>
</evidence>
<dbReference type="GO" id="GO:0003964">
    <property type="term" value="F:RNA-directed DNA polymerase activity"/>
    <property type="evidence" value="ECO:0007669"/>
    <property type="project" value="UniProtKB-KW"/>
</dbReference>
<keyword evidence="2" id="KW-1185">Reference proteome</keyword>
<dbReference type="AlphaFoldDB" id="A0A087TMI0"/>
<keyword evidence="1" id="KW-0548">Nucleotidyltransferase</keyword>
<dbReference type="OMA" id="NCEILKH"/>
<protein>
    <submittedName>
        <fullName evidence="1">Putative RNA-directed DNA polymerase from transposon X-element</fullName>
    </submittedName>
</protein>